<dbReference type="EnsemblPlants" id="LPERR02G20360.2">
    <property type="protein sequence ID" value="LPERR02G20360.2"/>
    <property type="gene ID" value="LPERR02G20360"/>
</dbReference>
<evidence type="ECO:0000313" key="1">
    <source>
        <dbReference type="EnsemblPlants" id="LPERR02G20360.2"/>
    </source>
</evidence>
<proteinExistence type="predicted"/>
<organism evidence="1 2">
    <name type="scientific">Leersia perrieri</name>
    <dbReference type="NCBI Taxonomy" id="77586"/>
    <lineage>
        <taxon>Eukaryota</taxon>
        <taxon>Viridiplantae</taxon>
        <taxon>Streptophyta</taxon>
        <taxon>Embryophyta</taxon>
        <taxon>Tracheophyta</taxon>
        <taxon>Spermatophyta</taxon>
        <taxon>Magnoliopsida</taxon>
        <taxon>Liliopsida</taxon>
        <taxon>Poales</taxon>
        <taxon>Poaceae</taxon>
        <taxon>BOP clade</taxon>
        <taxon>Oryzoideae</taxon>
        <taxon>Oryzeae</taxon>
        <taxon>Oryzinae</taxon>
        <taxon>Leersia</taxon>
    </lineage>
</organism>
<name>A0A0D9VIL5_9ORYZ</name>
<sequence length="126" mass="14878">MFCADFVMPSSLLSGYLNQINKVLSSKQLHHSSFPVTLVLCLEWQRRRYYYSPTISLQTYPRLAWLPPNHAARMRLVCKQWPLAHRDSGSPLHAHELLQEQSRRPLHRWLLRQQRAPQQVQLQPPT</sequence>
<dbReference type="Proteomes" id="UP000032180">
    <property type="component" value="Chromosome 2"/>
</dbReference>
<dbReference type="Gramene" id="LPERR02G20360.2">
    <property type="protein sequence ID" value="LPERR02G20360.2"/>
    <property type="gene ID" value="LPERR02G20360"/>
</dbReference>
<reference evidence="2" key="2">
    <citation type="submission" date="2013-12" db="EMBL/GenBank/DDBJ databases">
        <authorList>
            <person name="Yu Y."/>
            <person name="Lee S."/>
            <person name="de Baynast K."/>
            <person name="Wissotski M."/>
            <person name="Liu L."/>
            <person name="Talag J."/>
            <person name="Goicoechea J."/>
            <person name="Angelova A."/>
            <person name="Jetty R."/>
            <person name="Kudrna D."/>
            <person name="Golser W."/>
            <person name="Rivera L."/>
            <person name="Zhang J."/>
            <person name="Wing R."/>
        </authorList>
    </citation>
    <scope>NUCLEOTIDE SEQUENCE</scope>
</reference>
<dbReference type="HOGENOM" id="CLU_1984789_0_0_1"/>
<protein>
    <submittedName>
        <fullName evidence="1">Uncharacterized protein</fullName>
    </submittedName>
</protein>
<evidence type="ECO:0000313" key="2">
    <source>
        <dbReference type="Proteomes" id="UP000032180"/>
    </source>
</evidence>
<accession>A0A0D9VIL5</accession>
<reference evidence="1" key="3">
    <citation type="submission" date="2015-04" db="UniProtKB">
        <authorList>
            <consortium name="EnsemblPlants"/>
        </authorList>
    </citation>
    <scope>IDENTIFICATION</scope>
</reference>
<reference evidence="1 2" key="1">
    <citation type="submission" date="2012-08" db="EMBL/GenBank/DDBJ databases">
        <title>Oryza genome evolution.</title>
        <authorList>
            <person name="Wing R.A."/>
        </authorList>
    </citation>
    <scope>NUCLEOTIDE SEQUENCE</scope>
</reference>
<keyword evidence="2" id="KW-1185">Reference proteome</keyword>
<dbReference type="AlphaFoldDB" id="A0A0D9VIL5"/>